<name>A0ABD0MHB3_CIRMR</name>
<keyword evidence="3" id="KW-1185">Reference proteome</keyword>
<gene>
    <name evidence="2" type="ORF">M9458_056592</name>
</gene>
<evidence type="ECO:0000313" key="2">
    <source>
        <dbReference type="EMBL" id="KAL0148122.1"/>
    </source>
</evidence>
<feature type="region of interest" description="Disordered" evidence="1">
    <location>
        <begin position="27"/>
        <end position="95"/>
    </location>
</feature>
<protein>
    <submittedName>
        <fullName evidence="2">Uncharacterized protein</fullName>
    </submittedName>
</protein>
<proteinExistence type="predicted"/>
<reference evidence="2 3" key="1">
    <citation type="submission" date="2024-05" db="EMBL/GenBank/DDBJ databases">
        <title>Genome sequencing and assembly of Indian major carp, Cirrhinus mrigala (Hamilton, 1822).</title>
        <authorList>
            <person name="Mohindra V."/>
            <person name="Chowdhury L.M."/>
            <person name="Lal K."/>
            <person name="Jena J.K."/>
        </authorList>
    </citation>
    <scope>NUCLEOTIDE SEQUENCE [LARGE SCALE GENOMIC DNA]</scope>
    <source>
        <strain evidence="2">CM1030</strain>
        <tissue evidence="2">Blood</tissue>
    </source>
</reference>
<feature type="compositionally biased region" description="Basic and acidic residues" evidence="1">
    <location>
        <begin position="54"/>
        <end position="70"/>
    </location>
</feature>
<dbReference type="AlphaFoldDB" id="A0ABD0MHB3"/>
<comment type="caution">
    <text evidence="2">The sequence shown here is derived from an EMBL/GenBank/DDBJ whole genome shotgun (WGS) entry which is preliminary data.</text>
</comment>
<organism evidence="2 3">
    <name type="scientific">Cirrhinus mrigala</name>
    <name type="common">Mrigala</name>
    <dbReference type="NCBI Taxonomy" id="683832"/>
    <lineage>
        <taxon>Eukaryota</taxon>
        <taxon>Metazoa</taxon>
        <taxon>Chordata</taxon>
        <taxon>Craniata</taxon>
        <taxon>Vertebrata</taxon>
        <taxon>Euteleostomi</taxon>
        <taxon>Actinopterygii</taxon>
        <taxon>Neopterygii</taxon>
        <taxon>Teleostei</taxon>
        <taxon>Ostariophysi</taxon>
        <taxon>Cypriniformes</taxon>
        <taxon>Cyprinidae</taxon>
        <taxon>Labeoninae</taxon>
        <taxon>Labeonini</taxon>
        <taxon>Cirrhinus</taxon>
    </lineage>
</organism>
<evidence type="ECO:0000313" key="3">
    <source>
        <dbReference type="Proteomes" id="UP001529510"/>
    </source>
</evidence>
<accession>A0ABD0MHB3</accession>
<dbReference type="PANTHER" id="PTHR31912">
    <property type="entry name" value="IP13529P"/>
    <property type="match status" value="1"/>
</dbReference>
<sequence>MSAQTFPVASPPVIGLALHAQSSNLYRSVLGGTNGDEDDKELGGTNGDEGDNELDGKSWVRETKKLSGDKGDEDLGGTNRDKGNRNWKGKVNNVNEETCNRVGEAGMKKTKSSKQSGITLEMGQTVKAVVTAIVGDNLGSHSLGGFIENFSKSKNFCRYCLINRDSFVSEPTVLGPARTAENYKSCVESLSLGLENSVDGIKFDSIFNSLEHFHVCQPGLPPCLGHDLFEGIVSVDLQMYIKHLVSIEKHFTFVQLNRRISQLKLKGNDANNRPCVVKADGEKLGGSAAQNWCFLRLLPILVGTRVKNPLDDQVWQLCLKLREIVEFVCSPKIHINQVAYLKILVQEYVESRAALFPHQPLKPKHHFLLHYPDLIIKFGPLIRLWSLRFESKHTYFKQCARKLHNFKNLCSTLAERHQLLQAYLHSGSLFPSILQVGQANEFDEQMYNDAIKEAVRISGVTNQNTAETASVTYKGSTYKKGMAVVLNVNDRGHELGRVLLILVSQQQIYFVCEKSQSVPALDLGVHILQHDTHTHYVCVNVENLADYYPLPIYKLDAHFDVVALHHSVFSVEA</sequence>
<dbReference type="EMBL" id="JAMKFB020000712">
    <property type="protein sequence ID" value="KAL0148122.1"/>
    <property type="molecule type" value="Genomic_DNA"/>
</dbReference>
<dbReference type="PANTHER" id="PTHR31912:SF35">
    <property type="entry name" value="C2H2-TYPE DOMAIN-CONTAINING PROTEIN"/>
    <property type="match status" value="1"/>
</dbReference>
<evidence type="ECO:0000256" key="1">
    <source>
        <dbReference type="SAM" id="MobiDB-lite"/>
    </source>
</evidence>
<dbReference type="Proteomes" id="UP001529510">
    <property type="component" value="Unassembled WGS sequence"/>
</dbReference>